<gene>
    <name evidence="2" type="ORF">PAMC26510_09050</name>
</gene>
<feature type="transmembrane region" description="Helical" evidence="1">
    <location>
        <begin position="133"/>
        <end position="156"/>
    </location>
</feature>
<protein>
    <recommendedName>
        <fullName evidence="4">DUF2878 domain-containing protein</fullName>
    </recommendedName>
</protein>
<sequence>MPDASSNIPDGPARSSAFERWAPTIYFIVGQLGWFACVLSAAHDVPWIGVAVTLVLVAVHLARVDRRVPELKLLASVIVIGAVWESVPVAAGLLVYPNGTVLPGAAPYWILALWALFAAQFNTTFGWLKSRMLLASVLGAVAGPLSFRGGAALGAVRFAQPLAATLTLAAGWAVLLPVLILLSRRWDGVHTNA</sequence>
<evidence type="ECO:0000313" key="3">
    <source>
        <dbReference type="Proteomes" id="UP000194546"/>
    </source>
</evidence>
<dbReference type="Proteomes" id="UP000194546">
    <property type="component" value="Unassembled WGS sequence"/>
</dbReference>
<feature type="transmembrane region" description="Helical" evidence="1">
    <location>
        <begin position="162"/>
        <end position="182"/>
    </location>
</feature>
<keyword evidence="1" id="KW-0812">Transmembrane</keyword>
<dbReference type="AlphaFoldDB" id="A0A242N0X3"/>
<keyword evidence="1" id="KW-0472">Membrane</keyword>
<evidence type="ECO:0000313" key="2">
    <source>
        <dbReference type="EMBL" id="OTP77329.1"/>
    </source>
</evidence>
<evidence type="ECO:0008006" key="4">
    <source>
        <dbReference type="Google" id="ProtNLM"/>
    </source>
</evidence>
<evidence type="ECO:0000256" key="1">
    <source>
        <dbReference type="SAM" id="Phobius"/>
    </source>
</evidence>
<dbReference type="Pfam" id="PF11086">
    <property type="entry name" value="DUF2878"/>
    <property type="match status" value="1"/>
</dbReference>
<comment type="caution">
    <text evidence="2">The sequence shown here is derived from an EMBL/GenBank/DDBJ whole genome shotgun (WGS) entry which is preliminary data.</text>
</comment>
<keyword evidence="1" id="KW-1133">Transmembrane helix</keyword>
<dbReference type="EMBL" id="NBTY01000053">
    <property type="protein sequence ID" value="OTP77329.1"/>
    <property type="molecule type" value="Genomic_DNA"/>
</dbReference>
<proteinExistence type="predicted"/>
<accession>A0A242N0X3</accession>
<feature type="transmembrane region" description="Helical" evidence="1">
    <location>
        <begin position="21"/>
        <end position="41"/>
    </location>
</feature>
<feature type="transmembrane region" description="Helical" evidence="1">
    <location>
        <begin position="73"/>
        <end position="96"/>
    </location>
</feature>
<dbReference type="RefSeq" id="WP_082779104.1">
    <property type="nucleotide sequence ID" value="NZ_NBTY01000053.1"/>
</dbReference>
<feature type="transmembrane region" description="Helical" evidence="1">
    <location>
        <begin position="47"/>
        <end position="64"/>
    </location>
</feature>
<dbReference type="InterPro" id="IPR021306">
    <property type="entry name" value="DUF2878"/>
</dbReference>
<reference evidence="2 3" key="1">
    <citation type="submission" date="2017-03" db="EMBL/GenBank/DDBJ databases">
        <title>Genome analysis of strain PAMC 26510.</title>
        <authorList>
            <person name="Oh H.-M."/>
            <person name="Yang J.-A."/>
        </authorList>
    </citation>
    <scope>NUCLEOTIDE SEQUENCE [LARGE SCALE GENOMIC DNA]</scope>
    <source>
        <strain evidence="2 3">PAMC 26510</strain>
    </source>
</reference>
<feature type="transmembrane region" description="Helical" evidence="1">
    <location>
        <begin position="108"/>
        <end position="128"/>
    </location>
</feature>
<organism evidence="2 3">
    <name type="scientific">Caballeronia sordidicola</name>
    <name type="common">Burkholderia sordidicola</name>
    <dbReference type="NCBI Taxonomy" id="196367"/>
    <lineage>
        <taxon>Bacteria</taxon>
        <taxon>Pseudomonadati</taxon>
        <taxon>Pseudomonadota</taxon>
        <taxon>Betaproteobacteria</taxon>
        <taxon>Burkholderiales</taxon>
        <taxon>Burkholderiaceae</taxon>
        <taxon>Caballeronia</taxon>
    </lineage>
</organism>
<name>A0A242N0X3_CABSO</name>